<dbReference type="InterPro" id="IPR042529">
    <property type="entry name" value="IF_2B-like_C"/>
</dbReference>
<dbReference type="Proteomes" id="UP000244309">
    <property type="component" value="Unassembled WGS sequence"/>
</dbReference>
<dbReference type="GO" id="GO:0005737">
    <property type="term" value="C:cytoplasm"/>
    <property type="evidence" value="ECO:0007669"/>
    <property type="project" value="UniProtKB-SubCell"/>
</dbReference>
<dbReference type="GO" id="GO:0005634">
    <property type="term" value="C:nucleus"/>
    <property type="evidence" value="ECO:0007669"/>
    <property type="project" value="UniProtKB-SubCell"/>
</dbReference>
<organism evidence="5 6">
    <name type="scientific">Candidozyma haemuli</name>
    <dbReference type="NCBI Taxonomy" id="45357"/>
    <lineage>
        <taxon>Eukaryota</taxon>
        <taxon>Fungi</taxon>
        <taxon>Dikarya</taxon>
        <taxon>Ascomycota</taxon>
        <taxon>Saccharomycotina</taxon>
        <taxon>Pichiomycetes</taxon>
        <taxon>Metschnikowiaceae</taxon>
        <taxon>Candidozyma</taxon>
    </lineage>
</organism>
<dbReference type="InterPro" id="IPR000649">
    <property type="entry name" value="IF-2B-related"/>
</dbReference>
<dbReference type="FunFam" id="1.20.120.420:FF:000003">
    <property type="entry name" value="Methylthioribose-1-phosphate isomerase"/>
    <property type="match status" value="1"/>
</dbReference>
<keyword evidence="6" id="KW-1185">Reference proteome</keyword>
<protein>
    <recommendedName>
        <fullName evidence="4">Methylthioribose-1-phosphate isomerase</fullName>
        <shortName evidence="4">M1Pi</shortName>
        <shortName evidence="4">MTR-1-P isomerase</shortName>
        <ecNumber evidence="4">5.3.1.23</ecNumber>
    </recommendedName>
    <alternativeName>
        <fullName evidence="4">S-methyl-5-thioribose-1-phosphate isomerase</fullName>
    </alternativeName>
    <alternativeName>
        <fullName evidence="4">Translation initiation factor eIF-2B subunit alpha/beta/delta-like protein</fullName>
    </alternativeName>
</protein>
<dbReference type="PANTHER" id="PTHR43475">
    <property type="entry name" value="METHYLTHIORIBOSE-1-PHOSPHATE ISOMERASE"/>
    <property type="match status" value="1"/>
</dbReference>
<dbReference type="EC" id="5.3.1.23" evidence="4"/>
<evidence type="ECO:0000256" key="1">
    <source>
        <dbReference type="ARBA" id="ARBA00022605"/>
    </source>
</evidence>
<dbReference type="UniPathway" id="UPA00904">
    <property type="reaction ID" value="UER00874"/>
</dbReference>
<dbReference type="InterPro" id="IPR005251">
    <property type="entry name" value="IF-M1Pi"/>
</dbReference>
<dbReference type="HAMAP" id="MF_01678">
    <property type="entry name" value="Salvage_MtnA"/>
    <property type="match status" value="1"/>
</dbReference>
<dbReference type="NCBIfam" id="NF004326">
    <property type="entry name" value="PRK05720.1"/>
    <property type="match status" value="1"/>
</dbReference>
<dbReference type="VEuPathDB" id="FungiDB:CXQ85_002181"/>
<feature type="site" description="Transition state stabilizer" evidence="4">
    <location>
        <position position="174"/>
    </location>
</feature>
<dbReference type="EMBL" id="PKFO01000003">
    <property type="protein sequence ID" value="PVH20393.1"/>
    <property type="molecule type" value="Genomic_DNA"/>
</dbReference>
<dbReference type="Gene3D" id="1.20.120.420">
    <property type="entry name" value="translation initiation factor eif-2b, domain 1"/>
    <property type="match status" value="1"/>
</dbReference>
<dbReference type="STRING" id="45357.A0A2V1ASX5"/>
<keyword evidence="4" id="KW-0963">Cytoplasm</keyword>
<dbReference type="GO" id="GO:0019509">
    <property type="term" value="P:L-methionine salvage from methylthioadenosine"/>
    <property type="evidence" value="ECO:0007669"/>
    <property type="project" value="UniProtKB-UniRule"/>
</dbReference>
<dbReference type="GO" id="GO:0046523">
    <property type="term" value="F:S-methyl-5-thioribose-1-phosphate isomerase activity"/>
    <property type="evidence" value="ECO:0007669"/>
    <property type="project" value="UniProtKB-UniRule"/>
</dbReference>
<dbReference type="NCBIfam" id="TIGR00512">
    <property type="entry name" value="salvage_mtnA"/>
    <property type="match status" value="1"/>
</dbReference>
<accession>A0A2V1ASX5</accession>
<evidence type="ECO:0000256" key="4">
    <source>
        <dbReference type="HAMAP-Rule" id="MF_03119"/>
    </source>
</evidence>
<comment type="catalytic activity">
    <reaction evidence="4">
        <text>5-(methylsulfanyl)-alpha-D-ribose 1-phosphate = 5-(methylsulfanyl)-D-ribulose 1-phosphate</text>
        <dbReference type="Rhea" id="RHEA:19989"/>
        <dbReference type="ChEBI" id="CHEBI:58533"/>
        <dbReference type="ChEBI" id="CHEBI:58548"/>
        <dbReference type="EC" id="5.3.1.23"/>
    </reaction>
</comment>
<sequence length="401" mass="44145">MSQQTLEAIRFDKEQNTLKILDQLLLPYSTHYIDIESIDDAFSAIKLMQVRGAPAIAIVGAFAVTVDILRNLEANKSRTIAELVERIDYLVTSRPTAVNLSNALNELKELLRSGFKETDTVNEAAFDVVKKYSVALHEGDLDNNYKIGDNGVKYIAETLKKQNFKGPFSILTVCNTGSLATSGHGTALGIIRSVHAQLGKSSGNDFWFDQVYPLETRPYNQGARLTTYELDYEKIPFTLICDNMVTSLISSLSKKRSIKSSSAPVKFIIVGADRVVKNGDSANKIGTYQLAAIANYFNSISTQEDEKIKFIVAAPNTTVDHKTATGDDIVIEERPSHELTTLEGPLVKKDGTVGEKNVVGIATPGIQVWNPAFDVTPHELIDAIVTEDYPVHEKRDGEFSL</sequence>
<dbReference type="Pfam" id="PF01008">
    <property type="entry name" value="IF-2B"/>
    <property type="match status" value="1"/>
</dbReference>
<dbReference type="AlphaFoldDB" id="A0A2V1ASX5"/>
<feature type="active site" description="Proton donor" evidence="4">
    <location>
        <position position="273"/>
    </location>
</feature>
<comment type="function">
    <text evidence="4">Catalyzes the interconversion of methylthioribose-1-phosphate (MTR-1-P) into methylthioribulose-1-phosphate (MTRu-1-P).</text>
</comment>
<keyword evidence="1 4" id="KW-0028">Amino-acid biosynthesis</keyword>
<evidence type="ECO:0000256" key="3">
    <source>
        <dbReference type="ARBA" id="ARBA00023235"/>
    </source>
</evidence>
<dbReference type="SUPFAM" id="SSF100950">
    <property type="entry name" value="NagB/RpiA/CoA transferase-like"/>
    <property type="match status" value="1"/>
</dbReference>
<evidence type="ECO:0000256" key="2">
    <source>
        <dbReference type="ARBA" id="ARBA00023167"/>
    </source>
</evidence>
<keyword evidence="2 4" id="KW-0486">Methionine biosynthesis</keyword>
<comment type="subcellular location">
    <subcellularLocation>
        <location evidence="4">Cytoplasm</location>
    </subcellularLocation>
    <subcellularLocation>
        <location evidence="4">Nucleus</location>
    </subcellularLocation>
</comment>
<dbReference type="Gene3D" id="3.40.50.10470">
    <property type="entry name" value="Translation initiation factor eif-2b, domain 2"/>
    <property type="match status" value="1"/>
</dbReference>
<dbReference type="InterPro" id="IPR011559">
    <property type="entry name" value="Initiation_fac_2B_a/b/d"/>
</dbReference>
<evidence type="ECO:0000313" key="6">
    <source>
        <dbReference type="Proteomes" id="UP000244309"/>
    </source>
</evidence>
<comment type="similarity">
    <text evidence="4">Belongs to the eIF-2B alpha/beta/delta subunits family. MtnA subfamily.</text>
</comment>
<dbReference type="NCBIfam" id="TIGR00524">
    <property type="entry name" value="eIF-2B_rel"/>
    <property type="match status" value="1"/>
</dbReference>
<keyword evidence="3 4" id="KW-0413">Isomerase</keyword>
<dbReference type="PANTHER" id="PTHR43475:SF1">
    <property type="entry name" value="METHYLTHIORIBOSE-1-PHOSPHATE ISOMERASE"/>
    <property type="match status" value="1"/>
</dbReference>
<reference evidence="5 6" key="1">
    <citation type="submission" date="2017-12" db="EMBL/GenBank/DDBJ databases">
        <title>Genome Sequence of a Multidrug-Resistant Candida haemulonii Isolate from a Patient with Chronic Leg Ulcers in Israel.</title>
        <authorList>
            <person name="Chow N.A."/>
            <person name="Gade L."/>
            <person name="Batra D."/>
            <person name="Rowe L.A."/>
            <person name="Ben-Ami R."/>
            <person name="Loparev V.N."/>
            <person name="Litvintseva A.P."/>
        </authorList>
    </citation>
    <scope>NUCLEOTIDE SEQUENCE [LARGE SCALE GENOMIC DNA]</scope>
    <source>
        <strain evidence="5 6">B11899</strain>
    </source>
</reference>
<dbReference type="InterPro" id="IPR027363">
    <property type="entry name" value="M1Pi_N"/>
</dbReference>
<gene>
    <name evidence="4" type="primary">MRI1</name>
    <name evidence="5" type="ORF">CXQ85_002181</name>
</gene>
<dbReference type="OrthoDB" id="2461at2759"/>
<keyword evidence="4" id="KW-0539">Nucleus</keyword>
<evidence type="ECO:0000313" key="5">
    <source>
        <dbReference type="EMBL" id="PVH20393.1"/>
    </source>
</evidence>
<name>A0A2V1ASX5_9ASCO</name>
<comment type="caution">
    <text evidence="5">The sequence shown here is derived from an EMBL/GenBank/DDBJ whole genome shotgun (WGS) entry which is preliminary data.</text>
</comment>
<dbReference type="InterPro" id="IPR037171">
    <property type="entry name" value="NagB/RpiA_transferase-like"/>
</dbReference>
<proteinExistence type="inferred from homology"/>
<comment type="pathway">
    <text evidence="4">Amino-acid biosynthesis; L-methionine biosynthesis via salvage pathway; L-methionine from S-methyl-5-thio-alpha-D-ribose 1-phosphate: step 1/6.</text>
</comment>